<dbReference type="FunFam" id="3.30.160.60:FF:000311">
    <property type="entry name" value="protein odd-skipped-related 2 isoform X1"/>
    <property type="match status" value="1"/>
</dbReference>
<dbReference type="SUPFAM" id="SSF57667">
    <property type="entry name" value="beta-beta-alpha zinc fingers"/>
    <property type="match status" value="3"/>
</dbReference>
<dbReference type="KEGG" id="hazt:108665162"/>
<evidence type="ECO:0000259" key="14">
    <source>
        <dbReference type="PROSITE" id="PS50157"/>
    </source>
</evidence>
<feature type="compositionally biased region" description="Polar residues" evidence="13">
    <location>
        <begin position="542"/>
        <end position="556"/>
    </location>
</feature>
<evidence type="ECO:0000256" key="1">
    <source>
        <dbReference type="ARBA" id="ARBA00004123"/>
    </source>
</evidence>
<evidence type="ECO:0000256" key="13">
    <source>
        <dbReference type="SAM" id="MobiDB-lite"/>
    </source>
</evidence>
<keyword evidence="4" id="KW-0677">Repeat</keyword>
<organism evidence="15 16">
    <name type="scientific">Hyalella azteca</name>
    <name type="common">Amphipod</name>
    <dbReference type="NCBI Taxonomy" id="294128"/>
    <lineage>
        <taxon>Eukaryota</taxon>
        <taxon>Metazoa</taxon>
        <taxon>Ecdysozoa</taxon>
        <taxon>Arthropoda</taxon>
        <taxon>Crustacea</taxon>
        <taxon>Multicrustacea</taxon>
        <taxon>Malacostraca</taxon>
        <taxon>Eumalacostraca</taxon>
        <taxon>Peracarida</taxon>
        <taxon>Amphipoda</taxon>
        <taxon>Senticaudata</taxon>
        <taxon>Talitrida</taxon>
        <taxon>Talitroidea</taxon>
        <taxon>Hyalellidae</taxon>
        <taxon>Hyalella</taxon>
    </lineage>
</organism>
<dbReference type="Proteomes" id="UP000694843">
    <property type="component" value="Unplaced"/>
</dbReference>
<keyword evidence="2" id="KW-0217">Developmental protein</keyword>
<name>A0A8B7N0M2_HYAAZ</name>
<evidence type="ECO:0000256" key="7">
    <source>
        <dbReference type="ARBA" id="ARBA00022833"/>
    </source>
</evidence>
<dbReference type="GO" id="GO:0008270">
    <property type="term" value="F:zinc ion binding"/>
    <property type="evidence" value="ECO:0007669"/>
    <property type="project" value="UniProtKB-KW"/>
</dbReference>
<dbReference type="GO" id="GO:0000977">
    <property type="term" value="F:RNA polymerase II transcription regulatory region sequence-specific DNA binding"/>
    <property type="evidence" value="ECO:0007669"/>
    <property type="project" value="TreeGrafter"/>
</dbReference>
<dbReference type="Pfam" id="PF13912">
    <property type="entry name" value="zf-C2H2_6"/>
    <property type="match status" value="1"/>
</dbReference>
<keyword evidence="9" id="KW-0238">DNA-binding</keyword>
<dbReference type="SMART" id="SM00355">
    <property type="entry name" value="ZnF_C2H2"/>
    <property type="match status" value="5"/>
</dbReference>
<evidence type="ECO:0000313" key="16">
    <source>
        <dbReference type="RefSeq" id="XP_018007376.2"/>
    </source>
</evidence>
<keyword evidence="8" id="KW-0805">Transcription regulation</keyword>
<dbReference type="GO" id="GO:0007366">
    <property type="term" value="P:periodic partitioning by pair rule gene"/>
    <property type="evidence" value="ECO:0007669"/>
    <property type="project" value="UniProtKB-KW"/>
</dbReference>
<feature type="domain" description="C2H2-type" evidence="14">
    <location>
        <begin position="288"/>
        <end position="315"/>
    </location>
</feature>
<keyword evidence="7" id="KW-0862">Zinc</keyword>
<dbReference type="GO" id="GO:0005634">
    <property type="term" value="C:nucleus"/>
    <property type="evidence" value="ECO:0007669"/>
    <property type="project" value="UniProtKB-SubCell"/>
</dbReference>
<gene>
    <name evidence="16" type="primary">LOC108665162</name>
</gene>
<dbReference type="PANTHER" id="PTHR14196">
    <property type="entry name" value="ODD-SKIPPED - RELATED"/>
    <property type="match status" value="1"/>
</dbReference>
<comment type="subcellular location">
    <subcellularLocation>
        <location evidence="1">Nucleus</location>
    </subcellularLocation>
</comment>
<feature type="domain" description="C2H2-type" evidence="14">
    <location>
        <begin position="316"/>
        <end position="343"/>
    </location>
</feature>
<dbReference type="PANTHER" id="PTHR14196:SF0">
    <property type="entry name" value="PROTEIN BOWEL"/>
    <property type="match status" value="1"/>
</dbReference>
<evidence type="ECO:0000256" key="6">
    <source>
        <dbReference type="ARBA" id="ARBA00022788"/>
    </source>
</evidence>
<keyword evidence="11" id="KW-0539">Nucleus</keyword>
<proteinExistence type="predicted"/>
<feature type="domain" description="C2H2-type" evidence="14">
    <location>
        <begin position="232"/>
        <end position="259"/>
    </location>
</feature>
<dbReference type="RefSeq" id="XP_018007376.2">
    <property type="nucleotide sequence ID" value="XM_018151887.2"/>
</dbReference>
<feature type="domain" description="C2H2-type" evidence="14">
    <location>
        <begin position="260"/>
        <end position="287"/>
    </location>
</feature>
<dbReference type="FunFam" id="3.30.160.60:FF:000254">
    <property type="entry name" value="Odd-skipped related transciption factor 1"/>
    <property type="match status" value="1"/>
</dbReference>
<evidence type="ECO:0000256" key="11">
    <source>
        <dbReference type="ARBA" id="ARBA00023242"/>
    </source>
</evidence>
<dbReference type="PROSITE" id="PS00028">
    <property type="entry name" value="ZINC_FINGER_C2H2_1"/>
    <property type="match status" value="5"/>
</dbReference>
<keyword evidence="3" id="KW-0479">Metal-binding</keyword>
<reference evidence="16" key="1">
    <citation type="submission" date="2025-08" db="UniProtKB">
        <authorList>
            <consortium name="RefSeq"/>
        </authorList>
    </citation>
    <scope>IDENTIFICATION</scope>
    <source>
        <tissue evidence="16">Whole organism</tissue>
    </source>
</reference>
<dbReference type="InterPro" id="IPR036236">
    <property type="entry name" value="Znf_C2H2_sf"/>
</dbReference>
<dbReference type="PROSITE" id="PS50157">
    <property type="entry name" value="ZINC_FINGER_C2H2_2"/>
    <property type="match status" value="5"/>
</dbReference>
<dbReference type="FunFam" id="3.30.160.60:FF:000958">
    <property type="entry name" value="Odd skipped"/>
    <property type="match status" value="1"/>
</dbReference>
<dbReference type="GO" id="GO:0000981">
    <property type="term" value="F:DNA-binding transcription factor activity, RNA polymerase II-specific"/>
    <property type="evidence" value="ECO:0007669"/>
    <property type="project" value="TreeGrafter"/>
</dbReference>
<evidence type="ECO:0000313" key="15">
    <source>
        <dbReference type="Proteomes" id="UP000694843"/>
    </source>
</evidence>
<keyword evidence="5 12" id="KW-0863">Zinc-finger</keyword>
<dbReference type="InterPro" id="IPR013087">
    <property type="entry name" value="Znf_C2H2_type"/>
</dbReference>
<feature type="compositionally biased region" description="Basic and acidic residues" evidence="13">
    <location>
        <begin position="568"/>
        <end position="587"/>
    </location>
</feature>
<sequence length="606" mass="67669">MTCDLHSSAASSCSASPPPEQVLWDKASLIVMAAVQGSMASDARRHLSAFSAVFPTMCRLSPNEATPLVNLSTFESYLELSRLSKTAKVGSPANTSSKFDFANLAESVSRNSVNDHETQVEEKQFKGSEAFLSPLAATLRTLPLLAGSYPLLFSPFYRSIITNSRNNQHYLQSKQQIDLPVTPSQTSPNSESKIMCPQRMLNEESSAMQAATPPFKRPYSSRTRAARPKKQFICKYCNRNFTKSYNLLIHERTHTDERPYTCDICNKSFRRQDHLRDHRYIHSKEKPFKCTDCGKGFCQSRTLAVHRVLHLDESPHKCHTCGRAFNQRSNLKTHLLTHTDLKPYTCRFCDKVFRRNCDLRRHVLTHSGGIAGEMGTASCLTSFNPSHLTTTHSSTDHVMSLQPLTNAFKEVTDSIKAAEDELSGDATPIHSYWGMNNNSGHHALLGTRDFCMSQSSDDLHECNGGNRRGPKDVNHEEIHELSLSENFPGDQESFKTSKRKSELMTSATWRSNVAADAPKVAPASSVFSRLQLEQRHVESKNPSKNAQENNTRTTSKGLPGSHGASSKPKSEEEALEKKRDTQMKDEDTIPVSRRAFSIAAIMHGVK</sequence>
<dbReference type="FunFam" id="3.30.160.60:FF:000045">
    <property type="entry name" value="ZFP69 zinc finger protein B"/>
    <property type="match status" value="1"/>
</dbReference>
<dbReference type="FunFam" id="3.30.160.60:FF:000318">
    <property type="entry name" value="Odd-skipped-related transciption factor 2"/>
    <property type="match status" value="1"/>
</dbReference>
<accession>A0A8B7N0M2</accession>
<evidence type="ECO:0000256" key="4">
    <source>
        <dbReference type="ARBA" id="ARBA00022737"/>
    </source>
</evidence>
<keyword evidence="15" id="KW-1185">Reference proteome</keyword>
<evidence type="ECO:0000256" key="5">
    <source>
        <dbReference type="ARBA" id="ARBA00022771"/>
    </source>
</evidence>
<dbReference type="OrthoDB" id="9451254at2759"/>
<evidence type="ECO:0000256" key="12">
    <source>
        <dbReference type="PROSITE-ProRule" id="PRU00042"/>
    </source>
</evidence>
<feature type="domain" description="C2H2-type" evidence="14">
    <location>
        <begin position="344"/>
        <end position="368"/>
    </location>
</feature>
<evidence type="ECO:0000256" key="8">
    <source>
        <dbReference type="ARBA" id="ARBA00023015"/>
    </source>
</evidence>
<keyword evidence="10" id="KW-0804">Transcription</keyword>
<evidence type="ECO:0000256" key="10">
    <source>
        <dbReference type="ARBA" id="ARBA00023163"/>
    </source>
</evidence>
<dbReference type="Gene3D" id="3.30.160.60">
    <property type="entry name" value="Classic Zinc Finger"/>
    <property type="match status" value="5"/>
</dbReference>
<evidence type="ECO:0000256" key="3">
    <source>
        <dbReference type="ARBA" id="ARBA00022723"/>
    </source>
</evidence>
<dbReference type="AlphaFoldDB" id="A0A8B7N0M2"/>
<feature type="region of interest" description="Disordered" evidence="13">
    <location>
        <begin position="480"/>
        <end position="500"/>
    </location>
</feature>
<keyword evidence="6" id="KW-0562">Pair-rule protein</keyword>
<dbReference type="InterPro" id="IPR050717">
    <property type="entry name" value="C2H2-ZF_Transcription_Reg"/>
</dbReference>
<evidence type="ECO:0000256" key="2">
    <source>
        <dbReference type="ARBA" id="ARBA00022473"/>
    </source>
</evidence>
<evidence type="ECO:0000256" key="9">
    <source>
        <dbReference type="ARBA" id="ARBA00023125"/>
    </source>
</evidence>
<protein>
    <submittedName>
        <fullName evidence="16">Zinc finger protein 268</fullName>
    </submittedName>
</protein>
<dbReference type="GeneID" id="108665162"/>
<feature type="region of interest" description="Disordered" evidence="13">
    <location>
        <begin position="534"/>
        <end position="593"/>
    </location>
</feature>
<dbReference type="Pfam" id="PF00096">
    <property type="entry name" value="zf-C2H2"/>
    <property type="match status" value="4"/>
</dbReference>